<dbReference type="EMBL" id="JASBWT010000015">
    <property type="protein sequence ID" value="KAJ9098271.1"/>
    <property type="molecule type" value="Genomic_DNA"/>
</dbReference>
<name>A0ACC2VGR7_9TREE</name>
<reference evidence="1" key="1">
    <citation type="submission" date="2023-04" db="EMBL/GenBank/DDBJ databases">
        <title>Draft Genome sequencing of Naganishia species isolated from polar environments using Oxford Nanopore Technology.</title>
        <authorList>
            <person name="Leo P."/>
            <person name="Venkateswaran K."/>
        </authorList>
    </citation>
    <scope>NUCLEOTIDE SEQUENCE</scope>
    <source>
        <strain evidence="1">MNA-CCFEE 5423</strain>
    </source>
</reference>
<dbReference type="Proteomes" id="UP001227268">
    <property type="component" value="Unassembled WGS sequence"/>
</dbReference>
<comment type="caution">
    <text evidence="1">The sequence shown here is derived from an EMBL/GenBank/DDBJ whole genome shotgun (WGS) entry which is preliminary data.</text>
</comment>
<sequence>MPPRPLIHRRCFHSTRPSALAAQPASSSSSKKEKTRYNYNTSLSWEEEPDPDHARYRRVTAKDLRGRKEVDGVRRVKMLVRDWVDDGLYNAVASQSNRARIIFWTAIQPSKIESQCLLDLRERHRVDGAVTFIECLIPTVDSMGMQGSVG</sequence>
<evidence type="ECO:0000313" key="2">
    <source>
        <dbReference type="Proteomes" id="UP001227268"/>
    </source>
</evidence>
<accession>A0ACC2VGR7</accession>
<proteinExistence type="predicted"/>
<keyword evidence="2" id="KW-1185">Reference proteome</keyword>
<organism evidence="1 2">
    <name type="scientific">Naganishia friedmannii</name>
    <dbReference type="NCBI Taxonomy" id="89922"/>
    <lineage>
        <taxon>Eukaryota</taxon>
        <taxon>Fungi</taxon>
        <taxon>Dikarya</taxon>
        <taxon>Basidiomycota</taxon>
        <taxon>Agaricomycotina</taxon>
        <taxon>Tremellomycetes</taxon>
        <taxon>Filobasidiales</taxon>
        <taxon>Filobasidiaceae</taxon>
        <taxon>Naganishia</taxon>
    </lineage>
</organism>
<gene>
    <name evidence="1" type="ORF">QFC21_004600</name>
</gene>
<protein>
    <submittedName>
        <fullName evidence="1">Uncharacterized protein</fullName>
    </submittedName>
</protein>
<evidence type="ECO:0000313" key="1">
    <source>
        <dbReference type="EMBL" id="KAJ9098271.1"/>
    </source>
</evidence>